<dbReference type="EMBL" id="JBBMFK010000056">
    <property type="protein sequence ID" value="MEQ2445142.1"/>
    <property type="molecule type" value="Genomic_DNA"/>
</dbReference>
<protein>
    <submittedName>
        <fullName evidence="1">Uncharacterized protein</fullName>
    </submittedName>
</protein>
<comment type="caution">
    <text evidence="1">The sequence shown here is derived from an EMBL/GenBank/DDBJ whole genome shotgun (WGS) entry which is preliminary data.</text>
</comment>
<sequence>MFEEKIAALNRANEQSAVCYEKRTYVKGRDIASRPIKPLRAKSQ</sequence>
<proteinExistence type="predicted"/>
<organism evidence="1 2">
    <name type="scientific">Pseudoflavonifractor intestinihominis</name>
    <dbReference type="NCBI Taxonomy" id="3133171"/>
    <lineage>
        <taxon>Bacteria</taxon>
        <taxon>Bacillati</taxon>
        <taxon>Bacillota</taxon>
        <taxon>Clostridia</taxon>
        <taxon>Eubacteriales</taxon>
        <taxon>Oscillospiraceae</taxon>
        <taxon>Pseudoflavonifractor</taxon>
    </lineage>
</organism>
<keyword evidence="2" id="KW-1185">Reference proteome</keyword>
<name>A0ABV1EEL4_9FIRM</name>
<gene>
    <name evidence="1" type="ORF">WMO64_16970</name>
</gene>
<accession>A0ABV1EEL4</accession>
<dbReference type="RefSeq" id="WP_349232759.1">
    <property type="nucleotide sequence ID" value="NZ_JBBMFK010000056.1"/>
</dbReference>
<evidence type="ECO:0000313" key="1">
    <source>
        <dbReference type="EMBL" id="MEQ2445142.1"/>
    </source>
</evidence>
<evidence type="ECO:0000313" key="2">
    <source>
        <dbReference type="Proteomes" id="UP001464378"/>
    </source>
</evidence>
<reference evidence="1 2" key="1">
    <citation type="submission" date="2024-03" db="EMBL/GenBank/DDBJ databases">
        <title>Human intestinal bacterial collection.</title>
        <authorList>
            <person name="Pauvert C."/>
            <person name="Hitch T.C.A."/>
            <person name="Clavel T."/>
        </authorList>
    </citation>
    <scope>NUCLEOTIDE SEQUENCE [LARGE SCALE GENOMIC DNA]</scope>
    <source>
        <strain evidence="1 2">CLA-AP-H29</strain>
    </source>
</reference>
<dbReference type="Proteomes" id="UP001464378">
    <property type="component" value="Unassembled WGS sequence"/>
</dbReference>